<reference evidence="1 2" key="1">
    <citation type="submission" date="2018-06" db="EMBL/GenBank/DDBJ databases">
        <title>Isolation of heavy metals resistant Paenibacillus silvae NC2 from Gold-Copper mine in ZiJin, China.</title>
        <authorList>
            <person name="Xu J."/>
            <person name="Mazhar H.S."/>
            <person name="Rensing C."/>
        </authorList>
    </citation>
    <scope>NUCLEOTIDE SEQUENCE [LARGE SCALE GENOMIC DNA]</scope>
    <source>
        <strain evidence="1 2">NC2</strain>
    </source>
</reference>
<evidence type="ECO:0000313" key="1">
    <source>
        <dbReference type="EMBL" id="PZT54312.1"/>
    </source>
</evidence>
<gene>
    <name evidence="1" type="ORF">DN757_17420</name>
</gene>
<organism evidence="1 2">
    <name type="scientific">Paenibacillus silvae</name>
    <dbReference type="NCBI Taxonomy" id="1325358"/>
    <lineage>
        <taxon>Bacteria</taxon>
        <taxon>Bacillati</taxon>
        <taxon>Bacillota</taxon>
        <taxon>Bacilli</taxon>
        <taxon>Bacillales</taxon>
        <taxon>Paenibacillaceae</taxon>
        <taxon>Paenibacillus</taxon>
    </lineage>
</organism>
<protein>
    <submittedName>
        <fullName evidence="1">Uncharacterized protein</fullName>
    </submittedName>
</protein>
<dbReference type="EMBL" id="QKWW01000048">
    <property type="protein sequence ID" value="PZT54312.1"/>
    <property type="molecule type" value="Genomic_DNA"/>
</dbReference>
<evidence type="ECO:0000313" key="2">
    <source>
        <dbReference type="Proteomes" id="UP000249204"/>
    </source>
</evidence>
<sequence>MNVPDPIRAIMLPVASEKTSRGYPCMQKCVVKSLMFDRVTGWMKKFIRRSLRAGKMVEVMLGSSFDG</sequence>
<name>A0A2W6NEC5_9BACL</name>
<dbReference type="AlphaFoldDB" id="A0A2W6NEC5"/>
<dbReference type="Proteomes" id="UP000249204">
    <property type="component" value="Unassembled WGS sequence"/>
</dbReference>
<proteinExistence type="predicted"/>
<comment type="caution">
    <text evidence="1">The sequence shown here is derived from an EMBL/GenBank/DDBJ whole genome shotgun (WGS) entry which is preliminary data.</text>
</comment>
<accession>A0A2W6NEC5</accession>